<protein>
    <recommendedName>
        <fullName evidence="3">non-specific serine/threonine protein kinase</fullName>
        <ecNumber evidence="3">2.7.11.1</ecNumber>
    </recommendedName>
</protein>
<dbReference type="InterPro" id="IPR008271">
    <property type="entry name" value="Ser/Thr_kinase_AS"/>
</dbReference>
<keyword evidence="18" id="KW-0325">Glycoprotein</keyword>
<dbReference type="Gene3D" id="3.80.10.10">
    <property type="entry name" value="Ribonuclease Inhibitor"/>
    <property type="match status" value="5"/>
</dbReference>
<dbReference type="FunFam" id="3.80.10.10:FF:000317">
    <property type="entry name" value="Inactive leucine-rich repeat receptor-like protein kinase"/>
    <property type="match status" value="1"/>
</dbReference>
<dbReference type="PANTHER" id="PTHR48056:SF73">
    <property type="entry name" value="LRR RECEPTOR-LIKE SERINE_THREONINE-PROTEIN KINASE EFR"/>
    <property type="match status" value="1"/>
</dbReference>
<dbReference type="STRING" id="4081.A0A3Q7F2Z1"/>
<dbReference type="InParanoid" id="A0A3Q7F2Z1"/>
<dbReference type="Pfam" id="PF00069">
    <property type="entry name" value="Pkinase"/>
    <property type="match status" value="1"/>
</dbReference>
<dbReference type="GO" id="GO:0005886">
    <property type="term" value="C:plasma membrane"/>
    <property type="evidence" value="ECO:0007669"/>
    <property type="project" value="UniProtKB-SubCell"/>
</dbReference>
<dbReference type="SMART" id="SM00365">
    <property type="entry name" value="LRR_SD22"/>
    <property type="match status" value="5"/>
</dbReference>
<dbReference type="FunFam" id="3.80.10.10:FF:000041">
    <property type="entry name" value="LRR receptor-like serine/threonine-protein kinase ERECTA"/>
    <property type="match status" value="1"/>
</dbReference>
<evidence type="ECO:0000313" key="25">
    <source>
        <dbReference type="Proteomes" id="UP000004994"/>
    </source>
</evidence>
<dbReference type="SMART" id="SM00369">
    <property type="entry name" value="LRR_TYP"/>
    <property type="match status" value="15"/>
</dbReference>
<evidence type="ECO:0000256" key="5">
    <source>
        <dbReference type="ARBA" id="ARBA00022527"/>
    </source>
</evidence>
<dbReference type="EC" id="2.7.11.1" evidence="3"/>
<dbReference type="SUPFAM" id="SSF52047">
    <property type="entry name" value="RNI-like"/>
    <property type="match status" value="1"/>
</dbReference>
<keyword evidence="9 22" id="KW-0812">Transmembrane</keyword>
<dbReference type="SUPFAM" id="SSF56112">
    <property type="entry name" value="Protein kinase-like (PK-like)"/>
    <property type="match status" value="1"/>
</dbReference>
<dbReference type="PANTHER" id="PTHR48056">
    <property type="entry name" value="LRR RECEPTOR-LIKE SERINE/THREONINE-PROTEIN KINASE-RELATED"/>
    <property type="match status" value="1"/>
</dbReference>
<evidence type="ECO:0000256" key="8">
    <source>
        <dbReference type="ARBA" id="ARBA00022679"/>
    </source>
</evidence>
<dbReference type="InterPro" id="IPR003591">
    <property type="entry name" value="Leu-rich_rpt_typical-subtyp"/>
</dbReference>
<keyword evidence="14 21" id="KW-0067">ATP-binding</keyword>
<comment type="subcellular location">
    <subcellularLocation>
        <location evidence="1">Cell membrane</location>
        <topology evidence="1">Single-pass membrane protein</topology>
    </subcellularLocation>
</comment>
<dbReference type="PRINTS" id="PR00019">
    <property type="entry name" value="LEURICHRPT"/>
</dbReference>
<dbReference type="InterPro" id="IPR032675">
    <property type="entry name" value="LRR_dom_sf"/>
</dbReference>
<reference evidence="24" key="1">
    <citation type="journal article" date="2012" name="Nature">
        <title>The tomato genome sequence provides insights into fleshy fruit evolution.</title>
        <authorList>
            <consortium name="Tomato Genome Consortium"/>
        </authorList>
    </citation>
    <scope>NUCLEOTIDE SEQUENCE [LARGE SCALE GENOMIC DNA]</scope>
    <source>
        <strain evidence="24">cv. Heinz 1706</strain>
    </source>
</reference>
<feature type="transmembrane region" description="Helical" evidence="22">
    <location>
        <begin position="1097"/>
        <end position="1120"/>
    </location>
</feature>
<keyword evidence="13" id="KW-0418">Kinase</keyword>
<dbReference type="GO" id="GO:0050832">
    <property type="term" value="P:defense response to fungus"/>
    <property type="evidence" value="ECO:0007669"/>
    <property type="project" value="UniProtKB-ARBA"/>
</dbReference>
<evidence type="ECO:0000256" key="6">
    <source>
        <dbReference type="ARBA" id="ARBA00022553"/>
    </source>
</evidence>
<dbReference type="SMART" id="SM00220">
    <property type="entry name" value="S_TKc"/>
    <property type="match status" value="1"/>
</dbReference>
<dbReference type="Proteomes" id="UP000004994">
    <property type="component" value="Chromosome 2"/>
</dbReference>
<dbReference type="EnsemblPlants" id="Solyc02g072440.3.1">
    <property type="protein sequence ID" value="Solyc02g072440.3.1"/>
    <property type="gene ID" value="Solyc02g072440.3"/>
</dbReference>
<evidence type="ECO:0000256" key="10">
    <source>
        <dbReference type="ARBA" id="ARBA00022729"/>
    </source>
</evidence>
<dbReference type="Pfam" id="PF08263">
    <property type="entry name" value="LRRNT_2"/>
    <property type="match status" value="1"/>
</dbReference>
<accession>A0A3Q7F2Z1</accession>
<keyword evidence="25" id="KW-1185">Reference proteome</keyword>
<evidence type="ECO:0000256" key="12">
    <source>
        <dbReference type="ARBA" id="ARBA00022741"/>
    </source>
</evidence>
<evidence type="ECO:0000256" key="2">
    <source>
        <dbReference type="ARBA" id="ARBA00008684"/>
    </source>
</evidence>
<evidence type="ECO:0000256" key="13">
    <source>
        <dbReference type="ARBA" id="ARBA00022777"/>
    </source>
</evidence>
<proteinExistence type="inferred from homology"/>
<evidence type="ECO:0000256" key="14">
    <source>
        <dbReference type="ARBA" id="ARBA00022840"/>
    </source>
</evidence>
<evidence type="ECO:0000256" key="18">
    <source>
        <dbReference type="ARBA" id="ARBA00023180"/>
    </source>
</evidence>
<dbReference type="Gramene" id="Solyc02g072440.3.1">
    <property type="protein sequence ID" value="Solyc02g072440.3.1"/>
    <property type="gene ID" value="Solyc02g072440.3"/>
</dbReference>
<evidence type="ECO:0000259" key="23">
    <source>
        <dbReference type="PROSITE" id="PS50011"/>
    </source>
</evidence>
<dbReference type="Pfam" id="PF00560">
    <property type="entry name" value="LRR_1"/>
    <property type="match status" value="9"/>
</dbReference>
<evidence type="ECO:0000256" key="1">
    <source>
        <dbReference type="ARBA" id="ARBA00004162"/>
    </source>
</evidence>
<keyword evidence="8" id="KW-0808">Transferase</keyword>
<dbReference type="FunFam" id="3.30.200.20:FF:000661">
    <property type="entry name" value="Serine-threonine protein kinase plant-type"/>
    <property type="match status" value="1"/>
</dbReference>
<comment type="similarity">
    <text evidence="2">Belongs to the protein kinase superfamily. Ser/Thr protein kinase family.</text>
</comment>
<comment type="catalytic activity">
    <reaction evidence="19">
        <text>L-threonyl-[protein] + ATP = O-phospho-L-threonyl-[protein] + ADP + H(+)</text>
        <dbReference type="Rhea" id="RHEA:46608"/>
        <dbReference type="Rhea" id="RHEA-COMP:11060"/>
        <dbReference type="Rhea" id="RHEA-COMP:11605"/>
        <dbReference type="ChEBI" id="CHEBI:15378"/>
        <dbReference type="ChEBI" id="CHEBI:30013"/>
        <dbReference type="ChEBI" id="CHEBI:30616"/>
        <dbReference type="ChEBI" id="CHEBI:61977"/>
        <dbReference type="ChEBI" id="CHEBI:456216"/>
        <dbReference type="EC" id="2.7.11.1"/>
    </reaction>
</comment>
<dbReference type="InterPro" id="IPR000719">
    <property type="entry name" value="Prot_kinase_dom"/>
</dbReference>
<dbReference type="FunFam" id="3.80.10.10:FF:000129">
    <property type="entry name" value="Leucine-rich repeat receptor-like kinase"/>
    <property type="match status" value="1"/>
</dbReference>
<keyword evidence="10" id="KW-0732">Signal</keyword>
<dbReference type="InterPro" id="IPR001611">
    <property type="entry name" value="Leu-rich_rpt"/>
</dbReference>
<evidence type="ECO:0000313" key="24">
    <source>
        <dbReference type="EnsemblPlants" id="Solyc02g072440.3.1"/>
    </source>
</evidence>
<evidence type="ECO:0000256" key="7">
    <source>
        <dbReference type="ARBA" id="ARBA00022614"/>
    </source>
</evidence>
<evidence type="ECO:0000256" key="17">
    <source>
        <dbReference type="ARBA" id="ARBA00023170"/>
    </source>
</evidence>
<dbReference type="InterPro" id="IPR055414">
    <property type="entry name" value="LRR_R13L4/SHOC2-like"/>
</dbReference>
<feature type="binding site" evidence="21">
    <location>
        <position position="1183"/>
    </location>
    <ligand>
        <name>ATP</name>
        <dbReference type="ChEBI" id="CHEBI:30616"/>
    </ligand>
</feature>
<keyword evidence="17" id="KW-0675">Receptor</keyword>
<dbReference type="OMA" id="NDNSMIC"/>
<dbReference type="SUPFAM" id="SSF52058">
    <property type="entry name" value="L domain-like"/>
    <property type="match status" value="3"/>
</dbReference>
<evidence type="ECO:0000256" key="22">
    <source>
        <dbReference type="SAM" id="Phobius"/>
    </source>
</evidence>
<dbReference type="InterPro" id="IPR050647">
    <property type="entry name" value="Plant_LRR-RLKs"/>
</dbReference>
<dbReference type="PROSITE" id="PS00108">
    <property type="entry name" value="PROTEIN_KINASE_ST"/>
    <property type="match status" value="1"/>
</dbReference>
<evidence type="ECO:0000256" key="21">
    <source>
        <dbReference type="PROSITE-ProRule" id="PRU10141"/>
    </source>
</evidence>
<dbReference type="GO" id="GO:0005524">
    <property type="term" value="F:ATP binding"/>
    <property type="evidence" value="ECO:0007669"/>
    <property type="project" value="UniProtKB-UniRule"/>
</dbReference>
<keyword evidence="11" id="KW-0677">Repeat</keyword>
<dbReference type="Pfam" id="PF13855">
    <property type="entry name" value="LRR_8"/>
    <property type="match status" value="2"/>
</dbReference>
<evidence type="ECO:0000256" key="19">
    <source>
        <dbReference type="ARBA" id="ARBA00047899"/>
    </source>
</evidence>
<dbReference type="PROSITE" id="PS00107">
    <property type="entry name" value="PROTEIN_KINASE_ATP"/>
    <property type="match status" value="1"/>
</dbReference>
<keyword evidence="15 22" id="KW-1133">Transmembrane helix</keyword>
<evidence type="ECO:0000256" key="15">
    <source>
        <dbReference type="ARBA" id="ARBA00022989"/>
    </source>
</evidence>
<dbReference type="Pfam" id="PF23598">
    <property type="entry name" value="LRR_14"/>
    <property type="match status" value="1"/>
</dbReference>
<dbReference type="InterPro" id="IPR011009">
    <property type="entry name" value="Kinase-like_dom_sf"/>
</dbReference>
<dbReference type="FunFam" id="3.80.10.10:FF:000095">
    <property type="entry name" value="LRR receptor-like serine/threonine-protein kinase GSO1"/>
    <property type="match status" value="1"/>
</dbReference>
<sequence>MILFDNQFTGSIPFSIFNMSSLETLGLSSNQLTGTLPIDVCRHLQKIKSIAIISNHLSGHIPPGLSNCTELNELSLLYNNFSGTIPPETVNLERLELLNLGGNNLQGYWRTNLVLLNLAENSIGGVIPSSISNSSNLMDLFLNDNKFSGQIPNSLGDSRHLEYLELFNNNLSFPHLSIFASLVNCRKLISLWLAGNPLNVVLPDSVGNLSSYDNISDKYSAYIAAFDEYISSGNSEKSNTNDPLVDQGAYQRLIGKLLYLTVTRPDIAFGVNILSQFLQQPKKSDMDAPLRIVRYVKNQPSLGILMSSNKNTTLTAYGDSDWASYPHTRRSITVACIANATNISTDQSALLAFKHGVTLNSLISQNWSSQVTVCDWIGVTCDPRHHRVTALNVSNMDIYGSIPPHLGNLSFLASLDMSRNNLQGDLSQDLSRLRRLKVMNLGFNNFSGEIPTWFGFYSELQMLILDNNSFTYIPSASISNLSMLEILSVRYNHLQGEFPKDIGNLQNLKELILFKNQLTGSIPFSVFNISSLENLDLTHNQLSGSLPVDICRRLQRIKSISIISNHLSGHIPPGLSNCTELYELSLSYNIFTGTIPPEILNLERLESLNLGGNNLQGKIPAEIGTLRNLQQLQLENNHIVGSIPRSISNLSSLLLLNFNTNSLSGVMPREIGNLHKLEILYLQFNQLSGTIPEELFNISTLRRMSLGYNNLSGSLPSSSSYWRTNLELLVLSVNNIGGSIPSSISNSSNLKRLILEDNKLSGPIPYSLGDLRQLEELILYNNTLSSPHLSIFSSLTNCRSLRQVMLANNPLNGVLPDSIGNLSTSMEIFDLSLSEIRGWIPLGIGNLSDLSTLSLFGNDLTGSVPTTFCDLHMLQGLRLDNNRLSGPLPECFCKMSSLGLVDLSYNRIWGSIPHCIGKVTSLRNIYLNSNRFTNIPISLWSLKDLLVLDLSNNSLIGSLPPDFGNLNAITYVDLSRNHLSGSIPTTIGNLQRLLYLSLAYNELQGSIPESLGKMISLESVNLSNNILSGTIPKSIESLRYVKYFIVSFNRLEGEIPGKGPFLNFTSQSFMGNEGLCGGLLFQPCRTRSFRHSRISKLLLNILVSLGAAVVVLGSIVVFMLRRHRNRNVPTQAESFPATTPARISYIEIERATQGFDQCNLLGSGSFGSVYKAMFENGMTLAIKVFNLQIEGAFKSFDTECEVLRNLRHRNLVKVISSCTNMDFKALLLEYMPNGSLEKWLHSDDHFLDIVQRLDIMIDVASALEYLHHGYATVIVHSDLKPSNVLLDERLVGHVSDFGLAKLFGEGESIAHTKTLATLGYIAPGLKEKKLAVILLQLSQLILAFIPVYGSAGRVSTSCDVYSYGIMLMESFTRKRPYDEMFQENLSMRRWVYNSIHVAPEDIIDVTLMKQDQETDFTKKLHCLSSILELALNCTADFPSERLNMKSVLTNINKIKREFLH</sequence>
<comment type="catalytic activity">
    <reaction evidence="20">
        <text>L-seryl-[protein] + ATP = O-phospho-L-seryl-[protein] + ADP + H(+)</text>
        <dbReference type="Rhea" id="RHEA:17989"/>
        <dbReference type="Rhea" id="RHEA-COMP:9863"/>
        <dbReference type="Rhea" id="RHEA-COMP:11604"/>
        <dbReference type="ChEBI" id="CHEBI:15378"/>
        <dbReference type="ChEBI" id="CHEBI:29999"/>
        <dbReference type="ChEBI" id="CHEBI:30616"/>
        <dbReference type="ChEBI" id="CHEBI:83421"/>
        <dbReference type="ChEBI" id="CHEBI:456216"/>
        <dbReference type="EC" id="2.7.11.1"/>
    </reaction>
</comment>
<dbReference type="GO" id="GO:0004672">
    <property type="term" value="F:protein kinase activity"/>
    <property type="evidence" value="ECO:0000318"/>
    <property type="project" value="GO_Central"/>
</dbReference>
<keyword evidence="5" id="KW-0723">Serine/threonine-protein kinase</keyword>
<keyword evidence="7" id="KW-0433">Leucine-rich repeat</keyword>
<dbReference type="InterPro" id="IPR013210">
    <property type="entry name" value="LRR_N_plant-typ"/>
</dbReference>
<name>A0A3Q7F2Z1_SOLLC</name>
<evidence type="ECO:0000256" key="20">
    <source>
        <dbReference type="ARBA" id="ARBA00048679"/>
    </source>
</evidence>
<evidence type="ECO:0000256" key="9">
    <source>
        <dbReference type="ARBA" id="ARBA00022692"/>
    </source>
</evidence>
<keyword evidence="6" id="KW-0597">Phosphoprotein</keyword>
<keyword evidence="16 22" id="KW-0472">Membrane</keyword>
<dbReference type="PROSITE" id="PS50011">
    <property type="entry name" value="PROTEIN_KINASE_DOM"/>
    <property type="match status" value="1"/>
</dbReference>
<organism evidence="24">
    <name type="scientific">Solanum lycopersicum</name>
    <name type="common">Tomato</name>
    <name type="synonym">Lycopersicon esculentum</name>
    <dbReference type="NCBI Taxonomy" id="4081"/>
    <lineage>
        <taxon>Eukaryota</taxon>
        <taxon>Viridiplantae</taxon>
        <taxon>Streptophyta</taxon>
        <taxon>Embryophyta</taxon>
        <taxon>Tracheophyta</taxon>
        <taxon>Spermatophyta</taxon>
        <taxon>Magnoliopsida</taxon>
        <taxon>eudicotyledons</taxon>
        <taxon>Gunneridae</taxon>
        <taxon>Pentapetalae</taxon>
        <taxon>asterids</taxon>
        <taxon>lamiids</taxon>
        <taxon>Solanales</taxon>
        <taxon>Solanaceae</taxon>
        <taxon>Solanoideae</taxon>
        <taxon>Solaneae</taxon>
        <taxon>Solanum</taxon>
        <taxon>Solanum subgen. Lycopersicon</taxon>
    </lineage>
</organism>
<feature type="domain" description="Protein kinase" evidence="23">
    <location>
        <begin position="1155"/>
        <end position="1459"/>
    </location>
</feature>
<reference evidence="24" key="2">
    <citation type="submission" date="2019-01" db="UniProtKB">
        <authorList>
            <consortium name="EnsemblPlants"/>
        </authorList>
    </citation>
    <scope>IDENTIFICATION</scope>
    <source>
        <strain evidence="24">cv. Heinz 1706</strain>
    </source>
</reference>
<evidence type="ECO:0000256" key="4">
    <source>
        <dbReference type="ARBA" id="ARBA00022475"/>
    </source>
</evidence>
<keyword evidence="4" id="KW-1003">Cell membrane</keyword>
<evidence type="ECO:0000256" key="16">
    <source>
        <dbReference type="ARBA" id="ARBA00023136"/>
    </source>
</evidence>
<keyword evidence="12 21" id="KW-0547">Nucleotide-binding</keyword>
<dbReference type="InterPro" id="IPR017441">
    <property type="entry name" value="Protein_kinase_ATP_BS"/>
</dbReference>
<dbReference type="Gene3D" id="3.30.200.20">
    <property type="entry name" value="Phosphorylase Kinase, domain 1"/>
    <property type="match status" value="1"/>
</dbReference>
<evidence type="ECO:0000256" key="11">
    <source>
        <dbReference type="ARBA" id="ARBA00022737"/>
    </source>
</evidence>
<dbReference type="Gene3D" id="1.10.510.10">
    <property type="entry name" value="Transferase(Phosphotransferase) domain 1"/>
    <property type="match status" value="1"/>
</dbReference>
<dbReference type="GO" id="GO:0004674">
    <property type="term" value="F:protein serine/threonine kinase activity"/>
    <property type="evidence" value="ECO:0007669"/>
    <property type="project" value="UniProtKB-KW"/>
</dbReference>
<dbReference type="FunFam" id="1.10.510.10:FF:000358">
    <property type="entry name" value="Putative leucine-rich repeat receptor-like serine/threonine-protein kinase"/>
    <property type="match status" value="1"/>
</dbReference>
<evidence type="ECO:0000256" key="3">
    <source>
        <dbReference type="ARBA" id="ARBA00012513"/>
    </source>
</evidence>
<dbReference type="FunFam" id="3.80.10.10:FF:000383">
    <property type="entry name" value="Leucine-rich repeat receptor protein kinase EMS1"/>
    <property type="match status" value="1"/>
</dbReference>